<sequence length="157" mass="16921">MTVALDGFDVKLLAALQDNAALTNAELGEIISLSASQVSRRRSKLEEAGVIRGYRAALDPEALGLTVTAFVGVTLGAHSKENARKFRNMVKAMPEVQEAHTLTGDLDYMLKIVVADLKALSNIINDELLPQEAVHHVRSSIAMETLKDDNLLPLGSS</sequence>
<dbReference type="PANTHER" id="PTHR30154">
    <property type="entry name" value="LEUCINE-RESPONSIVE REGULATORY PROTEIN"/>
    <property type="match status" value="1"/>
</dbReference>
<keyword evidence="3" id="KW-0804">Transcription</keyword>
<accession>A0ABT0H3B5</accession>
<evidence type="ECO:0000256" key="1">
    <source>
        <dbReference type="ARBA" id="ARBA00023015"/>
    </source>
</evidence>
<dbReference type="InterPro" id="IPR011008">
    <property type="entry name" value="Dimeric_a/b-barrel"/>
</dbReference>
<keyword evidence="1" id="KW-0805">Transcription regulation</keyword>
<dbReference type="InterPro" id="IPR036390">
    <property type="entry name" value="WH_DNA-bd_sf"/>
</dbReference>
<dbReference type="EMBL" id="JALNMJ010000028">
    <property type="protein sequence ID" value="MCK7615595.1"/>
    <property type="molecule type" value="Genomic_DNA"/>
</dbReference>
<evidence type="ECO:0000256" key="3">
    <source>
        <dbReference type="ARBA" id="ARBA00023163"/>
    </source>
</evidence>
<evidence type="ECO:0000313" key="5">
    <source>
        <dbReference type="EMBL" id="MCK7615595.1"/>
    </source>
</evidence>
<name>A0ABT0H3B5_9HYPH</name>
<dbReference type="InterPro" id="IPR036388">
    <property type="entry name" value="WH-like_DNA-bd_sf"/>
</dbReference>
<reference evidence="5" key="1">
    <citation type="submission" date="2022-04" db="EMBL/GenBank/DDBJ databases">
        <title>Roseibium sp. CAU 1639 isolated from mud.</title>
        <authorList>
            <person name="Kim W."/>
        </authorList>
    </citation>
    <scope>NUCLEOTIDE SEQUENCE</scope>
    <source>
        <strain evidence="5">CAU 1639</strain>
    </source>
</reference>
<dbReference type="InterPro" id="IPR000485">
    <property type="entry name" value="AsnC-type_HTH_dom"/>
</dbReference>
<dbReference type="Proteomes" id="UP001431221">
    <property type="component" value="Unassembled WGS sequence"/>
</dbReference>
<proteinExistence type="predicted"/>
<dbReference type="CDD" id="cd00090">
    <property type="entry name" value="HTH_ARSR"/>
    <property type="match status" value="1"/>
</dbReference>
<dbReference type="SUPFAM" id="SSF54909">
    <property type="entry name" value="Dimeric alpha+beta barrel"/>
    <property type="match status" value="1"/>
</dbReference>
<dbReference type="SMART" id="SM00344">
    <property type="entry name" value="HTH_ASNC"/>
    <property type="match status" value="1"/>
</dbReference>
<dbReference type="Pfam" id="PF01037">
    <property type="entry name" value="AsnC_trans_reg"/>
    <property type="match status" value="1"/>
</dbReference>
<keyword evidence="2" id="KW-0238">DNA-binding</keyword>
<comment type="caution">
    <text evidence="5">The sequence shown here is derived from an EMBL/GenBank/DDBJ whole genome shotgun (WGS) entry which is preliminary data.</text>
</comment>
<evidence type="ECO:0000256" key="2">
    <source>
        <dbReference type="ARBA" id="ARBA00023125"/>
    </source>
</evidence>
<dbReference type="RefSeq" id="WP_248159305.1">
    <property type="nucleotide sequence ID" value="NZ_JALNMJ010000028.1"/>
</dbReference>
<gene>
    <name evidence="5" type="ORF">M0H32_25785</name>
</gene>
<dbReference type="Gene3D" id="1.10.10.10">
    <property type="entry name" value="Winged helix-like DNA-binding domain superfamily/Winged helix DNA-binding domain"/>
    <property type="match status" value="1"/>
</dbReference>
<evidence type="ECO:0000259" key="4">
    <source>
        <dbReference type="PROSITE" id="PS50956"/>
    </source>
</evidence>
<dbReference type="SUPFAM" id="SSF46785">
    <property type="entry name" value="Winged helix' DNA-binding domain"/>
    <property type="match status" value="1"/>
</dbReference>
<feature type="domain" description="HTH asnC-type" evidence="4">
    <location>
        <begin position="5"/>
        <end position="66"/>
    </location>
</feature>
<dbReference type="Pfam" id="PF13412">
    <property type="entry name" value="HTH_24"/>
    <property type="match status" value="1"/>
</dbReference>
<dbReference type="InterPro" id="IPR019887">
    <property type="entry name" value="Tscrpt_reg_AsnC/Lrp_C"/>
</dbReference>
<keyword evidence="6" id="KW-1185">Reference proteome</keyword>
<dbReference type="PRINTS" id="PR00033">
    <property type="entry name" value="HTHASNC"/>
</dbReference>
<dbReference type="PANTHER" id="PTHR30154:SF46">
    <property type="entry name" value="TRANSCRIPTIONAL REGULATORY PROTEIN"/>
    <property type="match status" value="1"/>
</dbReference>
<dbReference type="PROSITE" id="PS50956">
    <property type="entry name" value="HTH_ASNC_2"/>
    <property type="match status" value="1"/>
</dbReference>
<dbReference type="Gene3D" id="3.30.70.920">
    <property type="match status" value="1"/>
</dbReference>
<dbReference type="InterPro" id="IPR019888">
    <property type="entry name" value="Tscrpt_reg_AsnC-like"/>
</dbReference>
<evidence type="ECO:0000313" key="6">
    <source>
        <dbReference type="Proteomes" id="UP001431221"/>
    </source>
</evidence>
<protein>
    <submittedName>
        <fullName evidence="5">Lrp/AsnC family transcriptional regulator</fullName>
    </submittedName>
</protein>
<organism evidence="5 6">
    <name type="scientific">Roseibium sediminicola</name>
    <dbReference type="NCBI Taxonomy" id="2933272"/>
    <lineage>
        <taxon>Bacteria</taxon>
        <taxon>Pseudomonadati</taxon>
        <taxon>Pseudomonadota</taxon>
        <taxon>Alphaproteobacteria</taxon>
        <taxon>Hyphomicrobiales</taxon>
        <taxon>Stappiaceae</taxon>
        <taxon>Roseibium</taxon>
    </lineage>
</organism>
<dbReference type="InterPro" id="IPR011991">
    <property type="entry name" value="ArsR-like_HTH"/>
</dbReference>